<evidence type="ECO:0000256" key="1">
    <source>
        <dbReference type="SAM" id="MobiDB-lite"/>
    </source>
</evidence>
<dbReference type="Proteomes" id="UP000184499">
    <property type="component" value="Unassembled WGS sequence"/>
</dbReference>
<sequence>MPSAENGDWRGRRWGKMEPNVTLPAIGSGPTTTVAPSRSSTQKGVTFQFPLAASKSINETILEKGQRMPGRLSDHPALSVRSHSIPPKYPVLTYLGIRVTGTLSKPYPHFHETHNAGLMTSIRSILDATLSLVNFIRAHLVHLSSYSSHFFRSTQERLPSLSQYRVTMSMPLKAASRVSLS</sequence>
<accession>A0A1L9U4T9</accession>
<feature type="compositionally biased region" description="Polar residues" evidence="1">
    <location>
        <begin position="29"/>
        <end position="41"/>
    </location>
</feature>
<name>A0A1L9U4T9_ASPBC</name>
<keyword evidence="3" id="KW-1185">Reference proteome</keyword>
<protein>
    <submittedName>
        <fullName evidence="2">Uncharacterized protein</fullName>
    </submittedName>
</protein>
<dbReference type="GeneID" id="93575954"/>
<proteinExistence type="predicted"/>
<evidence type="ECO:0000313" key="3">
    <source>
        <dbReference type="Proteomes" id="UP000184499"/>
    </source>
</evidence>
<dbReference type="AlphaFoldDB" id="A0A1L9U4T9"/>
<gene>
    <name evidence="2" type="ORF">ASPBRDRAFT_362399</name>
</gene>
<dbReference type="RefSeq" id="XP_067473929.1">
    <property type="nucleotide sequence ID" value="XM_067623466.1"/>
</dbReference>
<dbReference type="EMBL" id="KV878697">
    <property type="protein sequence ID" value="OJJ66679.1"/>
    <property type="molecule type" value="Genomic_DNA"/>
</dbReference>
<dbReference type="VEuPathDB" id="FungiDB:ASPBRDRAFT_362399"/>
<evidence type="ECO:0000313" key="2">
    <source>
        <dbReference type="EMBL" id="OJJ66679.1"/>
    </source>
</evidence>
<reference evidence="3" key="1">
    <citation type="journal article" date="2017" name="Genome Biol.">
        <title>Comparative genomics reveals high biological diversity and specific adaptations in the industrially and medically important fungal genus Aspergillus.</title>
        <authorList>
            <person name="de Vries R.P."/>
            <person name="Riley R."/>
            <person name="Wiebenga A."/>
            <person name="Aguilar-Osorio G."/>
            <person name="Amillis S."/>
            <person name="Uchima C.A."/>
            <person name="Anderluh G."/>
            <person name="Asadollahi M."/>
            <person name="Askin M."/>
            <person name="Barry K."/>
            <person name="Battaglia E."/>
            <person name="Bayram O."/>
            <person name="Benocci T."/>
            <person name="Braus-Stromeyer S.A."/>
            <person name="Caldana C."/>
            <person name="Canovas D."/>
            <person name="Cerqueira G.C."/>
            <person name="Chen F."/>
            <person name="Chen W."/>
            <person name="Choi C."/>
            <person name="Clum A."/>
            <person name="Dos Santos R.A."/>
            <person name="Damasio A.R."/>
            <person name="Diallinas G."/>
            <person name="Emri T."/>
            <person name="Fekete E."/>
            <person name="Flipphi M."/>
            <person name="Freyberg S."/>
            <person name="Gallo A."/>
            <person name="Gournas C."/>
            <person name="Habgood R."/>
            <person name="Hainaut M."/>
            <person name="Harispe M.L."/>
            <person name="Henrissat B."/>
            <person name="Hilden K.S."/>
            <person name="Hope R."/>
            <person name="Hossain A."/>
            <person name="Karabika E."/>
            <person name="Karaffa L."/>
            <person name="Karanyi Z."/>
            <person name="Krasevec N."/>
            <person name="Kuo A."/>
            <person name="Kusch H."/>
            <person name="LaButti K."/>
            <person name="Lagendijk E.L."/>
            <person name="Lapidus A."/>
            <person name="Levasseur A."/>
            <person name="Lindquist E."/>
            <person name="Lipzen A."/>
            <person name="Logrieco A.F."/>
            <person name="MacCabe A."/>
            <person name="Maekelae M.R."/>
            <person name="Malavazi I."/>
            <person name="Melin P."/>
            <person name="Meyer V."/>
            <person name="Mielnichuk N."/>
            <person name="Miskei M."/>
            <person name="Molnar A.P."/>
            <person name="Mule G."/>
            <person name="Ngan C.Y."/>
            <person name="Orejas M."/>
            <person name="Orosz E."/>
            <person name="Ouedraogo J.P."/>
            <person name="Overkamp K.M."/>
            <person name="Park H.-S."/>
            <person name="Perrone G."/>
            <person name="Piumi F."/>
            <person name="Punt P.J."/>
            <person name="Ram A.F."/>
            <person name="Ramon A."/>
            <person name="Rauscher S."/>
            <person name="Record E."/>
            <person name="Riano-Pachon D.M."/>
            <person name="Robert V."/>
            <person name="Roehrig J."/>
            <person name="Ruller R."/>
            <person name="Salamov A."/>
            <person name="Salih N.S."/>
            <person name="Samson R.A."/>
            <person name="Sandor E."/>
            <person name="Sanguinetti M."/>
            <person name="Schuetze T."/>
            <person name="Sepcic K."/>
            <person name="Shelest E."/>
            <person name="Sherlock G."/>
            <person name="Sophianopoulou V."/>
            <person name="Squina F.M."/>
            <person name="Sun H."/>
            <person name="Susca A."/>
            <person name="Todd R.B."/>
            <person name="Tsang A."/>
            <person name="Unkles S.E."/>
            <person name="van de Wiele N."/>
            <person name="van Rossen-Uffink D."/>
            <person name="Oliveira J.V."/>
            <person name="Vesth T.C."/>
            <person name="Visser J."/>
            <person name="Yu J.-H."/>
            <person name="Zhou M."/>
            <person name="Andersen M.R."/>
            <person name="Archer D.B."/>
            <person name="Baker S.E."/>
            <person name="Benoit I."/>
            <person name="Brakhage A.A."/>
            <person name="Braus G.H."/>
            <person name="Fischer R."/>
            <person name="Frisvad J.C."/>
            <person name="Goldman G.H."/>
            <person name="Houbraken J."/>
            <person name="Oakley B."/>
            <person name="Pocsi I."/>
            <person name="Scazzocchio C."/>
            <person name="Seiboth B."/>
            <person name="vanKuyk P.A."/>
            <person name="Wortman J."/>
            <person name="Dyer P.S."/>
            <person name="Grigoriev I.V."/>
        </authorList>
    </citation>
    <scope>NUCLEOTIDE SEQUENCE [LARGE SCALE GENOMIC DNA]</scope>
    <source>
        <strain evidence="3">CBS 101740 / IMI 381727 / IBT 21946</strain>
    </source>
</reference>
<organism evidence="2 3">
    <name type="scientific">Aspergillus brasiliensis (strain CBS 101740 / IMI 381727 / IBT 21946)</name>
    <dbReference type="NCBI Taxonomy" id="767769"/>
    <lineage>
        <taxon>Eukaryota</taxon>
        <taxon>Fungi</taxon>
        <taxon>Dikarya</taxon>
        <taxon>Ascomycota</taxon>
        <taxon>Pezizomycotina</taxon>
        <taxon>Eurotiomycetes</taxon>
        <taxon>Eurotiomycetidae</taxon>
        <taxon>Eurotiales</taxon>
        <taxon>Aspergillaceae</taxon>
        <taxon>Aspergillus</taxon>
        <taxon>Aspergillus subgen. Circumdati</taxon>
    </lineage>
</organism>
<feature type="region of interest" description="Disordered" evidence="1">
    <location>
        <begin position="1"/>
        <end position="41"/>
    </location>
</feature>